<dbReference type="Pfam" id="PF04055">
    <property type="entry name" value="Radical_SAM"/>
    <property type="match status" value="1"/>
</dbReference>
<keyword evidence="10" id="KW-1185">Reference proteome</keyword>
<dbReference type="NCBIfam" id="TIGR04053">
    <property type="entry name" value="TIGR04053 family radical SAM/SPASM domain-containing protein"/>
    <property type="match status" value="1"/>
</dbReference>
<comment type="caution">
    <text evidence="9">The sequence shown here is derived from an EMBL/GenBank/DDBJ whole genome shotgun (WGS) entry which is preliminary data.</text>
</comment>
<evidence type="ECO:0000256" key="2">
    <source>
        <dbReference type="ARBA" id="ARBA00022485"/>
    </source>
</evidence>
<dbReference type="Gene3D" id="3.20.20.70">
    <property type="entry name" value="Aldolase class I"/>
    <property type="match status" value="1"/>
</dbReference>
<evidence type="ECO:0000256" key="4">
    <source>
        <dbReference type="ARBA" id="ARBA00022723"/>
    </source>
</evidence>
<evidence type="ECO:0000256" key="6">
    <source>
        <dbReference type="ARBA" id="ARBA00023014"/>
    </source>
</evidence>
<dbReference type="SFLD" id="SFLDG01067">
    <property type="entry name" value="SPASM/twitch_domain_containing"/>
    <property type="match status" value="1"/>
</dbReference>
<organism evidence="9 10">
    <name type="scientific">Aporhodopirellula aestuarii</name>
    <dbReference type="NCBI Taxonomy" id="2950107"/>
    <lineage>
        <taxon>Bacteria</taxon>
        <taxon>Pseudomonadati</taxon>
        <taxon>Planctomycetota</taxon>
        <taxon>Planctomycetia</taxon>
        <taxon>Pirellulales</taxon>
        <taxon>Pirellulaceae</taxon>
        <taxon>Aporhodopirellula</taxon>
    </lineage>
</organism>
<evidence type="ECO:0000256" key="5">
    <source>
        <dbReference type="ARBA" id="ARBA00023004"/>
    </source>
</evidence>
<reference evidence="9 10" key="1">
    <citation type="journal article" date="2022" name="Syst. Appl. Microbiol.">
        <title>Rhodopirellula aestuarii sp. nov., a novel member of the genus Rhodopirellula isolated from brackish sediments collected in the Tagus River estuary, Portugal.</title>
        <authorList>
            <person name="Vitorino I.R."/>
            <person name="Klimek D."/>
            <person name="Calusinska M."/>
            <person name="Lobo-da-Cunha A."/>
            <person name="Vasconcelos V."/>
            <person name="Lage O.M."/>
        </authorList>
    </citation>
    <scope>NUCLEOTIDE SEQUENCE [LARGE SCALE GENOMIC DNA]</scope>
    <source>
        <strain evidence="9 10">ICT_H3.1</strain>
    </source>
</reference>
<dbReference type="CDD" id="cd01335">
    <property type="entry name" value="Radical_SAM"/>
    <property type="match status" value="1"/>
</dbReference>
<dbReference type="InterPro" id="IPR007197">
    <property type="entry name" value="rSAM"/>
</dbReference>
<accession>A0ABT0U969</accession>
<evidence type="ECO:0000256" key="7">
    <source>
        <dbReference type="SAM" id="MobiDB-lite"/>
    </source>
</evidence>
<keyword evidence="5" id="KW-0408">Iron</keyword>
<dbReference type="Proteomes" id="UP001202961">
    <property type="component" value="Unassembled WGS sequence"/>
</dbReference>
<dbReference type="PROSITE" id="PS51918">
    <property type="entry name" value="RADICAL_SAM"/>
    <property type="match status" value="1"/>
</dbReference>
<dbReference type="CDD" id="cd21123">
    <property type="entry name" value="SPASM_MftC-like"/>
    <property type="match status" value="1"/>
</dbReference>
<proteinExistence type="predicted"/>
<feature type="region of interest" description="Disordered" evidence="7">
    <location>
        <begin position="15"/>
        <end position="35"/>
    </location>
</feature>
<feature type="domain" description="Radical SAM core" evidence="8">
    <location>
        <begin position="44"/>
        <end position="259"/>
    </location>
</feature>
<evidence type="ECO:0000313" key="10">
    <source>
        <dbReference type="Proteomes" id="UP001202961"/>
    </source>
</evidence>
<evidence type="ECO:0000259" key="8">
    <source>
        <dbReference type="PROSITE" id="PS51918"/>
    </source>
</evidence>
<dbReference type="SFLD" id="SFLDG01386">
    <property type="entry name" value="main_SPASM_domain-containing"/>
    <property type="match status" value="1"/>
</dbReference>
<gene>
    <name evidence="9" type="ORF">NB063_21720</name>
</gene>
<dbReference type="InterPro" id="IPR017200">
    <property type="entry name" value="PqqE-like"/>
</dbReference>
<protein>
    <submittedName>
        <fullName evidence="9">TIGR04053 family radical SAM/SPASM domain-containing protein</fullName>
    </submittedName>
</protein>
<dbReference type="InterPro" id="IPR006638">
    <property type="entry name" value="Elp3/MiaA/NifB-like_rSAM"/>
</dbReference>
<dbReference type="PIRSF" id="PIRSF037420">
    <property type="entry name" value="PQQ_syn_pqqE"/>
    <property type="match status" value="1"/>
</dbReference>
<dbReference type="InterPro" id="IPR013785">
    <property type="entry name" value="Aldolase_TIM"/>
</dbReference>
<dbReference type="PANTHER" id="PTHR11228:SF34">
    <property type="entry name" value="TUNGSTEN-CONTAINING ALDEHYDE FERREDOXIN OXIDOREDUCTASE COFACTOR MODIFYING PROTEIN"/>
    <property type="match status" value="1"/>
</dbReference>
<evidence type="ECO:0000313" key="9">
    <source>
        <dbReference type="EMBL" id="MCM2373239.1"/>
    </source>
</evidence>
<keyword evidence="2" id="KW-0004">4Fe-4S</keyword>
<dbReference type="SUPFAM" id="SSF102114">
    <property type="entry name" value="Radical SAM enzymes"/>
    <property type="match status" value="1"/>
</dbReference>
<sequence>MDMIARANRETFGLSPADSVRSAGGPGAPGGATAMARRTRKSFDHSPMLVFYELTRACDLVCLHCRACAQPRRDPAELNTAESKRMISQLAEFPEPPMLVLTGGDPFKRADLFELVEYAVGEGLAVSITPSSTPLVTREAIARLRDAGISRMAVSIDGADAETHDRHRGVVGSFARCLEILQDARELGVPTQVNTTLMPNNVHQIEAMGDLFAQYGIAMWSSFFLIPVGRAEESSRLNAEECEKAFERLFAQSRKQPYLVKTTEAMHYRRYMIQHRRDAVDASAKTKNAASPPPFITAGINDGKGVMFVSHTGVVYPAGFLPVVCGTFPAQNVVDVYQKSNVFRSLRDSERLEGKCGQCEFRQICGGSRARAYAVTGNMFAAEPDCSYLPKPAQGAQKCDVV</sequence>
<comment type="cofactor">
    <cofactor evidence="1">
        <name>[4Fe-4S] cluster</name>
        <dbReference type="ChEBI" id="CHEBI:49883"/>
    </cofactor>
</comment>
<dbReference type="PANTHER" id="PTHR11228">
    <property type="entry name" value="RADICAL SAM DOMAIN PROTEIN"/>
    <property type="match status" value="1"/>
</dbReference>
<name>A0ABT0U969_9BACT</name>
<evidence type="ECO:0000256" key="3">
    <source>
        <dbReference type="ARBA" id="ARBA00022691"/>
    </source>
</evidence>
<dbReference type="InterPro" id="IPR050377">
    <property type="entry name" value="Radical_SAM_PqqE_MftC-like"/>
</dbReference>
<dbReference type="RefSeq" id="WP_250930923.1">
    <property type="nucleotide sequence ID" value="NZ_JAMQBK010000060.1"/>
</dbReference>
<evidence type="ECO:0000256" key="1">
    <source>
        <dbReference type="ARBA" id="ARBA00001966"/>
    </source>
</evidence>
<keyword evidence="4" id="KW-0479">Metal-binding</keyword>
<keyword evidence="3" id="KW-0949">S-adenosyl-L-methionine</keyword>
<dbReference type="SFLD" id="SFLDS00029">
    <property type="entry name" value="Radical_SAM"/>
    <property type="match status" value="1"/>
</dbReference>
<dbReference type="InterPro" id="IPR058240">
    <property type="entry name" value="rSAM_sf"/>
</dbReference>
<dbReference type="EMBL" id="JAMQBK010000060">
    <property type="protein sequence ID" value="MCM2373239.1"/>
    <property type="molecule type" value="Genomic_DNA"/>
</dbReference>
<keyword evidence="6" id="KW-0411">Iron-sulfur</keyword>
<dbReference type="SMART" id="SM00729">
    <property type="entry name" value="Elp3"/>
    <property type="match status" value="1"/>
</dbReference>